<accession>A0ABD6IF37</accession>
<dbReference type="GO" id="GO:0003677">
    <property type="term" value="F:DNA binding"/>
    <property type="evidence" value="ECO:0007669"/>
    <property type="project" value="UniProtKB-KW"/>
</dbReference>
<evidence type="ECO:0000313" key="3">
    <source>
        <dbReference type="EMBL" id="MXR44061.1"/>
    </source>
</evidence>
<dbReference type="Gene3D" id="3.90.220.20">
    <property type="entry name" value="DNA methylase specificity domains"/>
    <property type="match status" value="2"/>
</dbReference>
<evidence type="ECO:0000313" key="4">
    <source>
        <dbReference type="Proteomes" id="UP001193384"/>
    </source>
</evidence>
<dbReference type="Gene3D" id="1.10.287.1120">
    <property type="entry name" value="Bipartite methylase S protein"/>
    <property type="match status" value="1"/>
</dbReference>
<comment type="caution">
    <text evidence="3">The sequence shown here is derived from an EMBL/GenBank/DDBJ whole genome shotgun (WGS) entry which is preliminary data.</text>
</comment>
<dbReference type="InterPro" id="IPR044946">
    <property type="entry name" value="Restrct_endonuc_typeI_TRD_sf"/>
</dbReference>
<dbReference type="EMBL" id="QQQW01000049">
    <property type="protein sequence ID" value="MXR44061.1"/>
    <property type="molecule type" value="Genomic_DNA"/>
</dbReference>
<keyword evidence="3" id="KW-0255">Endonuclease</keyword>
<keyword evidence="3" id="KW-0378">Hydrolase</keyword>
<keyword evidence="2" id="KW-0238">DNA-binding</keyword>
<dbReference type="Proteomes" id="UP001193384">
    <property type="component" value="Unassembled WGS sequence"/>
</dbReference>
<keyword evidence="3" id="KW-0540">Nuclease</keyword>
<dbReference type="InterPro" id="IPR052021">
    <property type="entry name" value="Type-I_RS_S_subunit"/>
</dbReference>
<evidence type="ECO:0000256" key="2">
    <source>
        <dbReference type="ARBA" id="ARBA00023125"/>
    </source>
</evidence>
<sequence length="253" mass="29491">MTYSNNLNEQRKISQLFYTLDKIVSLYQRKISVLEKLEKAFLKNMFTKKNEAKPNIRFKDFTSSWSKNKLSDWLIVKTEKNSSNNYNIYDVLSVSGEYGVVNQVKFLGRSFAGKSLTNFKISEKHTIIYTKSPLNKNPFGIIKTNKFQTGIVSTLYVVYSAKENCFPNFVEDYFNNDYRLNQYLFKLVSKGAKNTLVISDEEAISGFVSFPEYKEQKKISELLQNFSFTHAQLKRKLNLIKNIQKSVLNKMFV</sequence>
<dbReference type="PANTHER" id="PTHR30408">
    <property type="entry name" value="TYPE-1 RESTRICTION ENZYME ECOKI SPECIFICITY PROTEIN"/>
    <property type="match status" value="1"/>
</dbReference>
<protein>
    <submittedName>
        <fullName evidence="3">Restriction endonuclease subunit S</fullName>
    </submittedName>
</protein>
<organism evidence="3 4">
    <name type="scientific">Mesomycoplasma hyorhinis</name>
    <name type="common">Mycoplasma hyorhinis</name>
    <dbReference type="NCBI Taxonomy" id="2100"/>
    <lineage>
        <taxon>Bacteria</taxon>
        <taxon>Bacillati</taxon>
        <taxon>Mycoplasmatota</taxon>
        <taxon>Mycoplasmoidales</taxon>
        <taxon>Metamycoplasmataceae</taxon>
        <taxon>Mesomycoplasma</taxon>
    </lineage>
</organism>
<reference evidence="3 4" key="1">
    <citation type="submission" date="2018-07" db="EMBL/GenBank/DDBJ databases">
        <title>Genetic characterization of Mycoplasma hyopneumoniae, M. hyorhinis and M. flocculare isolates through whole genome sequencing analysis: comparative analysis of sequence types and putative genes involved in virulence.</title>
        <authorList>
            <person name="Fourour S."/>
            <person name="Lucas P."/>
            <person name="Touzain F."/>
            <person name="Tocqueville V."/>
            <person name="Kempf I."/>
            <person name="Marois-Crehan C."/>
        </authorList>
    </citation>
    <scope>NUCLEOTIDE SEQUENCE [LARGE SCALE GENOMIC DNA]</scope>
    <source>
        <strain evidence="3 4">MHR389</strain>
    </source>
</reference>
<name>A0ABD6IF37_MESHY</name>
<gene>
    <name evidence="3" type="ORF">DR101_03920</name>
</gene>
<dbReference type="GO" id="GO:0009307">
    <property type="term" value="P:DNA restriction-modification system"/>
    <property type="evidence" value="ECO:0007669"/>
    <property type="project" value="UniProtKB-KW"/>
</dbReference>
<dbReference type="SUPFAM" id="SSF116734">
    <property type="entry name" value="DNA methylase specificity domain"/>
    <property type="match status" value="2"/>
</dbReference>
<dbReference type="GO" id="GO:0004519">
    <property type="term" value="F:endonuclease activity"/>
    <property type="evidence" value="ECO:0007669"/>
    <property type="project" value="UniProtKB-KW"/>
</dbReference>
<dbReference type="PANTHER" id="PTHR30408:SF12">
    <property type="entry name" value="TYPE I RESTRICTION ENZYME MJAVIII SPECIFICITY SUBUNIT"/>
    <property type="match status" value="1"/>
</dbReference>
<dbReference type="AlphaFoldDB" id="A0ABD6IF37"/>
<keyword evidence="1" id="KW-0680">Restriction system</keyword>
<proteinExistence type="predicted"/>
<evidence type="ECO:0000256" key="1">
    <source>
        <dbReference type="ARBA" id="ARBA00022747"/>
    </source>
</evidence>